<dbReference type="SUPFAM" id="SSF46894">
    <property type="entry name" value="C-terminal effector domain of the bipartite response regulators"/>
    <property type="match status" value="1"/>
</dbReference>
<dbReference type="GO" id="GO:0006355">
    <property type="term" value="P:regulation of DNA-templated transcription"/>
    <property type="evidence" value="ECO:0007669"/>
    <property type="project" value="InterPro"/>
</dbReference>
<feature type="domain" description="HTH luxR-type" evidence="4">
    <location>
        <begin position="119"/>
        <end position="184"/>
    </location>
</feature>
<gene>
    <name evidence="5" type="ORF">C7449_101625</name>
</gene>
<proteinExistence type="predicted"/>
<evidence type="ECO:0000313" key="6">
    <source>
        <dbReference type="Proteomes" id="UP000241247"/>
    </source>
</evidence>
<name>A0A2T5BJ26_MYCDI</name>
<evidence type="ECO:0000256" key="1">
    <source>
        <dbReference type="ARBA" id="ARBA00023015"/>
    </source>
</evidence>
<dbReference type="InterPro" id="IPR036388">
    <property type="entry name" value="WH-like_DNA-bd_sf"/>
</dbReference>
<dbReference type="GO" id="GO:0003677">
    <property type="term" value="F:DNA binding"/>
    <property type="evidence" value="ECO:0007669"/>
    <property type="project" value="UniProtKB-KW"/>
</dbReference>
<dbReference type="Proteomes" id="UP000241247">
    <property type="component" value="Unassembled WGS sequence"/>
</dbReference>
<dbReference type="InterPro" id="IPR016032">
    <property type="entry name" value="Sig_transdc_resp-reg_C-effctor"/>
</dbReference>
<evidence type="ECO:0000259" key="4">
    <source>
        <dbReference type="PROSITE" id="PS50043"/>
    </source>
</evidence>
<organism evidence="5 6">
    <name type="scientific">Mycoplana dimorpha</name>
    <dbReference type="NCBI Taxonomy" id="28320"/>
    <lineage>
        <taxon>Bacteria</taxon>
        <taxon>Pseudomonadati</taxon>
        <taxon>Pseudomonadota</taxon>
        <taxon>Alphaproteobacteria</taxon>
        <taxon>Hyphomicrobiales</taxon>
        <taxon>Rhizobiaceae</taxon>
        <taxon>Mycoplana</taxon>
    </lineage>
</organism>
<dbReference type="SMART" id="SM00421">
    <property type="entry name" value="HTH_LUXR"/>
    <property type="match status" value="1"/>
</dbReference>
<dbReference type="PANTHER" id="PTHR44688">
    <property type="entry name" value="DNA-BINDING TRANSCRIPTIONAL ACTIVATOR DEVR_DOSR"/>
    <property type="match status" value="1"/>
</dbReference>
<keyword evidence="3" id="KW-0804">Transcription</keyword>
<evidence type="ECO:0000256" key="3">
    <source>
        <dbReference type="ARBA" id="ARBA00023163"/>
    </source>
</evidence>
<dbReference type="PRINTS" id="PR00038">
    <property type="entry name" value="HTHLUXR"/>
</dbReference>
<dbReference type="InterPro" id="IPR000792">
    <property type="entry name" value="Tscrpt_reg_LuxR_C"/>
</dbReference>
<dbReference type="PROSITE" id="PS50043">
    <property type="entry name" value="HTH_LUXR_2"/>
    <property type="match status" value="1"/>
</dbReference>
<reference evidence="5 6" key="1">
    <citation type="submission" date="2018-04" db="EMBL/GenBank/DDBJ databases">
        <title>Genomic Encyclopedia of Type Strains, Phase IV (KMG-IV): sequencing the most valuable type-strain genomes for metagenomic binning, comparative biology and taxonomic classification.</title>
        <authorList>
            <person name="Goeker M."/>
        </authorList>
    </citation>
    <scope>NUCLEOTIDE SEQUENCE [LARGE SCALE GENOMIC DNA]</scope>
    <source>
        <strain evidence="5 6">DSM 7138</strain>
    </source>
</reference>
<dbReference type="OrthoDB" id="9814495at2"/>
<comment type="caution">
    <text evidence="5">The sequence shown here is derived from an EMBL/GenBank/DDBJ whole genome shotgun (WGS) entry which is preliminary data.</text>
</comment>
<dbReference type="AlphaFoldDB" id="A0A2T5BJ26"/>
<sequence>MAERPLTVMIALSDPEHAVELEHALEERGHVAVTSFHLEQPEDFDVVVSDGELLDAMTPHIVLGAASGSNIHAVLPLSADVALIAAATTVVAAGYRLSAVDAGDANEAAHTDETGLPRDGPHHLSLSPRELETLALLADGASNKVIARQLKISVHTAKFHVSAVFAKLQAQNRADAVAIALRQGLLYV</sequence>
<keyword evidence="6" id="KW-1185">Reference proteome</keyword>
<keyword evidence="1" id="KW-0805">Transcription regulation</keyword>
<dbReference type="CDD" id="cd06170">
    <property type="entry name" value="LuxR_C_like"/>
    <property type="match status" value="1"/>
</dbReference>
<dbReference type="EMBL" id="PZZZ01000001">
    <property type="protein sequence ID" value="PTM98958.1"/>
    <property type="molecule type" value="Genomic_DNA"/>
</dbReference>
<dbReference type="PANTHER" id="PTHR44688:SF25">
    <property type="entry name" value="HTH LUXR-TYPE DOMAIN-CONTAINING PROTEIN"/>
    <property type="match status" value="1"/>
</dbReference>
<accession>A0A2T5BJ26</accession>
<dbReference type="Gene3D" id="1.10.10.10">
    <property type="entry name" value="Winged helix-like DNA-binding domain superfamily/Winged helix DNA-binding domain"/>
    <property type="match status" value="1"/>
</dbReference>
<dbReference type="RefSeq" id="WP_108001278.1">
    <property type="nucleotide sequence ID" value="NZ_JBHEEX010000006.1"/>
</dbReference>
<keyword evidence="2" id="KW-0238">DNA-binding</keyword>
<dbReference type="Pfam" id="PF00196">
    <property type="entry name" value="GerE"/>
    <property type="match status" value="1"/>
</dbReference>
<evidence type="ECO:0000256" key="2">
    <source>
        <dbReference type="ARBA" id="ARBA00023125"/>
    </source>
</evidence>
<protein>
    <submittedName>
        <fullName evidence="5">Regulatory LuxR family protein</fullName>
    </submittedName>
</protein>
<evidence type="ECO:0000313" key="5">
    <source>
        <dbReference type="EMBL" id="PTM98958.1"/>
    </source>
</evidence>